<feature type="domain" description="HTH luxR-type" evidence="6">
    <location>
        <begin position="138"/>
        <end position="203"/>
    </location>
</feature>
<dbReference type="CDD" id="cd06170">
    <property type="entry name" value="LuxR_C_like"/>
    <property type="match status" value="1"/>
</dbReference>
<dbReference type="Pfam" id="PF00072">
    <property type="entry name" value="Response_reg"/>
    <property type="match status" value="1"/>
</dbReference>
<dbReference type="InterPro" id="IPR016032">
    <property type="entry name" value="Sig_transdc_resp-reg_C-effctor"/>
</dbReference>
<evidence type="ECO:0008006" key="10">
    <source>
        <dbReference type="Google" id="ProtNLM"/>
    </source>
</evidence>
<dbReference type="RefSeq" id="WP_077129978.1">
    <property type="nucleotide sequence ID" value="NZ_CP014263.1"/>
</dbReference>
<reference evidence="8 9" key="1">
    <citation type="submission" date="2016-01" db="EMBL/GenBank/DDBJ databases">
        <authorList>
            <person name="Oliw E.H."/>
        </authorList>
    </citation>
    <scope>NUCLEOTIDE SEQUENCE [LARGE SCALE GENOMIC DNA]</scope>
    <source>
        <strain evidence="8 9">DY10</strain>
    </source>
</reference>
<dbReference type="PROSITE" id="PS50110">
    <property type="entry name" value="RESPONSE_REGULATORY"/>
    <property type="match status" value="1"/>
</dbReference>
<dbReference type="STRING" id="1178516.AWR27_03795"/>
<dbReference type="InterPro" id="IPR001789">
    <property type="entry name" value="Sig_transdc_resp-reg_receiver"/>
</dbReference>
<evidence type="ECO:0000259" key="6">
    <source>
        <dbReference type="PROSITE" id="PS50043"/>
    </source>
</evidence>
<dbReference type="PANTHER" id="PTHR43214:SF41">
    <property type="entry name" value="NITRATE_NITRITE RESPONSE REGULATOR PROTEIN NARP"/>
    <property type="match status" value="1"/>
</dbReference>
<evidence type="ECO:0000256" key="4">
    <source>
        <dbReference type="ARBA" id="ARBA00023163"/>
    </source>
</evidence>
<dbReference type="PRINTS" id="PR00038">
    <property type="entry name" value="HTHLUXR"/>
</dbReference>
<evidence type="ECO:0000256" key="2">
    <source>
        <dbReference type="ARBA" id="ARBA00023015"/>
    </source>
</evidence>
<name>A0A1P9WT41_9BACT</name>
<dbReference type="SUPFAM" id="SSF52172">
    <property type="entry name" value="CheY-like"/>
    <property type="match status" value="1"/>
</dbReference>
<feature type="modified residue" description="4-aspartylphosphate" evidence="5">
    <location>
        <position position="54"/>
    </location>
</feature>
<dbReference type="Pfam" id="PF00196">
    <property type="entry name" value="GerE"/>
    <property type="match status" value="1"/>
</dbReference>
<dbReference type="AlphaFoldDB" id="A0A1P9WT41"/>
<evidence type="ECO:0000259" key="7">
    <source>
        <dbReference type="PROSITE" id="PS50110"/>
    </source>
</evidence>
<dbReference type="SMART" id="SM00421">
    <property type="entry name" value="HTH_LUXR"/>
    <property type="match status" value="1"/>
</dbReference>
<sequence>MKRLLIVDDHRLFSEGLRFMLDQTTDYTVTSVLWSGRDLLYTLVRQPVDLLVLDIDLPDVSGFDLAQTVRRLYPTLPILALSMLSDTHSMDRMLTAGATGYCIKSADYDELLTALRTVSAGQTYLPATYFEQRHASRNALDSSGLSEREADVVRLIAGGASGKQIADRLCISPRTVETHRKNIYRKLGVHTNIELTRVARQNCLL</sequence>
<keyword evidence="4" id="KW-0804">Transcription</keyword>
<keyword evidence="3" id="KW-0238">DNA-binding</keyword>
<protein>
    <recommendedName>
        <fullName evidence="10">LuxR family transcriptional regulator</fullName>
    </recommendedName>
</protein>
<dbReference type="InterPro" id="IPR058245">
    <property type="entry name" value="NreC/VraR/RcsB-like_REC"/>
</dbReference>
<dbReference type="PANTHER" id="PTHR43214">
    <property type="entry name" value="TWO-COMPONENT RESPONSE REGULATOR"/>
    <property type="match status" value="1"/>
</dbReference>
<organism evidence="8 9">
    <name type="scientific">Spirosoma montaniterrae</name>
    <dbReference type="NCBI Taxonomy" id="1178516"/>
    <lineage>
        <taxon>Bacteria</taxon>
        <taxon>Pseudomonadati</taxon>
        <taxon>Bacteroidota</taxon>
        <taxon>Cytophagia</taxon>
        <taxon>Cytophagales</taxon>
        <taxon>Cytophagaceae</taxon>
        <taxon>Spirosoma</taxon>
    </lineage>
</organism>
<dbReference type="PROSITE" id="PS50043">
    <property type="entry name" value="HTH_LUXR_2"/>
    <property type="match status" value="1"/>
</dbReference>
<dbReference type="InterPro" id="IPR011006">
    <property type="entry name" value="CheY-like_superfamily"/>
</dbReference>
<evidence type="ECO:0000313" key="8">
    <source>
        <dbReference type="EMBL" id="AQG78539.1"/>
    </source>
</evidence>
<evidence type="ECO:0000256" key="5">
    <source>
        <dbReference type="PROSITE-ProRule" id="PRU00169"/>
    </source>
</evidence>
<keyword evidence="1 5" id="KW-0597">Phosphoprotein</keyword>
<dbReference type="GO" id="GO:0006355">
    <property type="term" value="P:regulation of DNA-templated transcription"/>
    <property type="evidence" value="ECO:0007669"/>
    <property type="project" value="InterPro"/>
</dbReference>
<gene>
    <name evidence="8" type="ORF">AWR27_03795</name>
</gene>
<dbReference type="CDD" id="cd17535">
    <property type="entry name" value="REC_NarL-like"/>
    <property type="match status" value="1"/>
</dbReference>
<dbReference type="InterPro" id="IPR000792">
    <property type="entry name" value="Tscrpt_reg_LuxR_C"/>
</dbReference>
<dbReference type="SMART" id="SM00448">
    <property type="entry name" value="REC"/>
    <property type="match status" value="1"/>
</dbReference>
<dbReference type="GO" id="GO:0003677">
    <property type="term" value="F:DNA binding"/>
    <property type="evidence" value="ECO:0007669"/>
    <property type="project" value="UniProtKB-KW"/>
</dbReference>
<dbReference type="SUPFAM" id="SSF46894">
    <property type="entry name" value="C-terminal effector domain of the bipartite response regulators"/>
    <property type="match status" value="1"/>
</dbReference>
<evidence type="ECO:0000313" key="9">
    <source>
        <dbReference type="Proteomes" id="UP000187941"/>
    </source>
</evidence>
<dbReference type="OrthoDB" id="9797341at2"/>
<keyword evidence="9" id="KW-1185">Reference proteome</keyword>
<evidence type="ECO:0000256" key="3">
    <source>
        <dbReference type="ARBA" id="ARBA00023125"/>
    </source>
</evidence>
<evidence type="ECO:0000256" key="1">
    <source>
        <dbReference type="ARBA" id="ARBA00022553"/>
    </source>
</evidence>
<dbReference type="Gene3D" id="3.40.50.2300">
    <property type="match status" value="1"/>
</dbReference>
<proteinExistence type="predicted"/>
<feature type="domain" description="Response regulatory" evidence="7">
    <location>
        <begin position="3"/>
        <end position="119"/>
    </location>
</feature>
<accession>A0A1P9WT41</accession>
<dbReference type="KEGG" id="smon:AWR27_03795"/>
<dbReference type="EMBL" id="CP014263">
    <property type="protein sequence ID" value="AQG78539.1"/>
    <property type="molecule type" value="Genomic_DNA"/>
</dbReference>
<dbReference type="Proteomes" id="UP000187941">
    <property type="component" value="Chromosome"/>
</dbReference>
<dbReference type="GO" id="GO:0000160">
    <property type="term" value="P:phosphorelay signal transduction system"/>
    <property type="evidence" value="ECO:0007669"/>
    <property type="project" value="InterPro"/>
</dbReference>
<dbReference type="InterPro" id="IPR039420">
    <property type="entry name" value="WalR-like"/>
</dbReference>
<keyword evidence="2" id="KW-0805">Transcription regulation</keyword>